<name>A0A918I1Z7_9ACTN</name>
<gene>
    <name evidence="2" type="ORF">GCM10010274_54030</name>
</gene>
<protein>
    <submittedName>
        <fullName evidence="2">Uncharacterized protein</fullName>
    </submittedName>
</protein>
<keyword evidence="1" id="KW-0175">Coiled coil</keyword>
<sequence length="183" mass="19561">MHMDALAHHAGSGVGFALLQALEAGQRRLGDHATEVLLHFHEQFGTDVTLHHEMRLEPAAQGGDMGITVRLHHLFAAEGDPADGGSGEAEWNEFGMEACLTVHASGQTVGTRVWAHLDGAVGLLGPGLHELRATSREESVLQDALDALREEIDALTAVRNPYSALTTPAAPSIGPTRRWASQR</sequence>
<dbReference type="AlphaFoldDB" id="A0A918I1Z7"/>
<dbReference type="RefSeq" id="WP_189553877.1">
    <property type="nucleotide sequence ID" value="NZ_BMTP01000016.1"/>
</dbReference>
<dbReference type="Proteomes" id="UP000636661">
    <property type="component" value="Unassembled WGS sequence"/>
</dbReference>
<feature type="coiled-coil region" evidence="1">
    <location>
        <begin position="131"/>
        <end position="158"/>
    </location>
</feature>
<evidence type="ECO:0000256" key="1">
    <source>
        <dbReference type="SAM" id="Coils"/>
    </source>
</evidence>
<accession>A0A918I1Z7</accession>
<evidence type="ECO:0000313" key="3">
    <source>
        <dbReference type="Proteomes" id="UP000636661"/>
    </source>
</evidence>
<proteinExistence type="predicted"/>
<reference evidence="2" key="2">
    <citation type="submission" date="2020-09" db="EMBL/GenBank/DDBJ databases">
        <authorList>
            <person name="Sun Q."/>
            <person name="Ohkuma M."/>
        </authorList>
    </citation>
    <scope>NUCLEOTIDE SEQUENCE</scope>
    <source>
        <strain evidence="2">JCM 4391</strain>
    </source>
</reference>
<dbReference type="EMBL" id="BMTP01000016">
    <property type="protein sequence ID" value="GGU58271.1"/>
    <property type="molecule type" value="Genomic_DNA"/>
</dbReference>
<comment type="caution">
    <text evidence="2">The sequence shown here is derived from an EMBL/GenBank/DDBJ whole genome shotgun (WGS) entry which is preliminary data.</text>
</comment>
<organism evidence="2 3">
    <name type="scientific">Streptomyces lavendofoliae</name>
    <dbReference type="NCBI Taxonomy" id="67314"/>
    <lineage>
        <taxon>Bacteria</taxon>
        <taxon>Bacillati</taxon>
        <taxon>Actinomycetota</taxon>
        <taxon>Actinomycetes</taxon>
        <taxon>Kitasatosporales</taxon>
        <taxon>Streptomycetaceae</taxon>
        <taxon>Streptomyces</taxon>
    </lineage>
</organism>
<evidence type="ECO:0000313" key="2">
    <source>
        <dbReference type="EMBL" id="GGU58271.1"/>
    </source>
</evidence>
<keyword evidence="3" id="KW-1185">Reference proteome</keyword>
<reference evidence="2" key="1">
    <citation type="journal article" date="2014" name="Int. J. Syst. Evol. Microbiol.">
        <title>Complete genome sequence of Corynebacterium casei LMG S-19264T (=DSM 44701T), isolated from a smear-ripened cheese.</title>
        <authorList>
            <consortium name="US DOE Joint Genome Institute (JGI-PGF)"/>
            <person name="Walter F."/>
            <person name="Albersmeier A."/>
            <person name="Kalinowski J."/>
            <person name="Ruckert C."/>
        </authorList>
    </citation>
    <scope>NUCLEOTIDE SEQUENCE</scope>
    <source>
        <strain evidence="2">JCM 4391</strain>
    </source>
</reference>